<feature type="transmembrane region" description="Helical" evidence="1">
    <location>
        <begin position="126"/>
        <end position="144"/>
    </location>
</feature>
<organism evidence="2">
    <name type="scientific">Rhizophora mucronata</name>
    <name type="common">Asiatic mangrove</name>
    <dbReference type="NCBI Taxonomy" id="61149"/>
    <lineage>
        <taxon>Eukaryota</taxon>
        <taxon>Viridiplantae</taxon>
        <taxon>Streptophyta</taxon>
        <taxon>Embryophyta</taxon>
        <taxon>Tracheophyta</taxon>
        <taxon>Spermatophyta</taxon>
        <taxon>Magnoliopsida</taxon>
        <taxon>eudicotyledons</taxon>
        <taxon>Gunneridae</taxon>
        <taxon>Pentapetalae</taxon>
        <taxon>rosids</taxon>
        <taxon>fabids</taxon>
        <taxon>Malpighiales</taxon>
        <taxon>Rhizophoraceae</taxon>
        <taxon>Rhizophora</taxon>
    </lineage>
</organism>
<dbReference type="EMBL" id="GGEC01003811">
    <property type="protein sequence ID" value="MBW84294.1"/>
    <property type="molecule type" value="Transcribed_RNA"/>
</dbReference>
<sequence>MKTLTISINPIHCTKNQFPRNFLFNSPSHSPENSINFLHLARTKPSCTPRYPKFYAIEASAASDTAHYGGWDDLQLAVDWFESGESTRLRDFLVSIDIDDKRHVFMFLLGLFCAFAVSRIRVWSIMLFPATAVVFAAGFSFGFVRGGSFNEFSVNANKRREKEESFRVYNERLSSLVGFFDGFDDQLDDLKNDIQIAIDTREIVLGDLEKYVNVIESMKLTALDARNDVRAIVDYMGNNNNMPVDNKKTSSRKKKEIGVAGFEFWQFFGSLFGQESASSKLNKAKQKANIEQGTLKELGNDQTQGNNSTPLVEEEVLDAVGNDKRNENFVFSQDLLGKSYLDWDRERRLGIVSEHAKINSSGIGGSAKRFINSGEYSYESSKLRFVNSDHIPWNMDRNHGTERRKSHDNVIDSVDYGASLKNMETEASSIQQQMFESKTYRSSYSRKMNGDEIYTSQFIKEMENDDLPLADYQSVLEGEVGSPSSAVSDDVVFDRCLTKANNLLKLAKECIRGKNDVEHAETILCKSSKLLCRAVAMKPMSLLAVGQLGNAYLLHGELKLKISRELRNILSRRDPSPVKGQGRILKGLDYRVMSKERVTSILVNVCEECEELLVEAGRKYRLALSIDGSDMRALYNWGLALSFRGQLIADIGPEASFDADKVFLAAIDKFDAMLSKGNGYAPDALFRWGMALQQRSHLRRSNSKEKVKLLHQAQRLYEDALEMDSDNLQVREALSLCASELNQIFF</sequence>
<reference evidence="2" key="1">
    <citation type="submission" date="2018-02" db="EMBL/GenBank/DDBJ databases">
        <title>Rhizophora mucronata_Transcriptome.</title>
        <authorList>
            <person name="Meera S.P."/>
            <person name="Sreeshan A."/>
            <person name="Augustine A."/>
        </authorList>
    </citation>
    <scope>NUCLEOTIDE SEQUENCE</scope>
    <source>
        <tissue evidence="2">Leaf</tissue>
    </source>
</reference>
<dbReference type="AlphaFoldDB" id="A0A2P2ISV4"/>
<keyword evidence="1" id="KW-0812">Transmembrane</keyword>
<evidence type="ECO:0000313" key="2">
    <source>
        <dbReference type="EMBL" id="MBW84294.1"/>
    </source>
</evidence>
<dbReference type="PANTHER" id="PTHR36888">
    <property type="entry name" value="TETRATRICOPEPTIDE-LIKE HELICAL DOMAIN-CONTAINING PROTEIN-RELATED"/>
    <property type="match status" value="1"/>
</dbReference>
<dbReference type="Gene3D" id="1.25.40.10">
    <property type="entry name" value="Tetratricopeptide repeat domain"/>
    <property type="match status" value="1"/>
</dbReference>
<dbReference type="SUPFAM" id="SSF48452">
    <property type="entry name" value="TPR-like"/>
    <property type="match status" value="1"/>
</dbReference>
<protein>
    <submittedName>
        <fullName evidence="2">Uncharacterized protein LOC105649522</fullName>
    </submittedName>
</protein>
<name>A0A2P2ISV4_RHIMU</name>
<keyword evidence="1" id="KW-1133">Transmembrane helix</keyword>
<evidence type="ECO:0000256" key="1">
    <source>
        <dbReference type="SAM" id="Phobius"/>
    </source>
</evidence>
<dbReference type="InterPro" id="IPR011990">
    <property type="entry name" value="TPR-like_helical_dom_sf"/>
</dbReference>
<accession>A0A2P2ISV4</accession>
<dbReference type="PANTHER" id="PTHR36888:SF2">
    <property type="entry name" value="TETRATRICOPEPTIDE REPEAT (TPR)-LIKE SUPERFAMILY PROTEIN"/>
    <property type="match status" value="1"/>
</dbReference>
<keyword evidence="1" id="KW-0472">Membrane</keyword>
<proteinExistence type="predicted"/>